<dbReference type="InterPro" id="IPR000595">
    <property type="entry name" value="cNMP-bd_dom"/>
</dbReference>
<evidence type="ECO:0000259" key="57">
    <source>
        <dbReference type="PROSITE" id="PS50042"/>
    </source>
</evidence>
<dbReference type="GO" id="GO:0031297">
    <property type="term" value="P:replication fork processing"/>
    <property type="evidence" value="ECO:0007669"/>
    <property type="project" value="TreeGrafter"/>
</dbReference>
<dbReference type="GO" id="GO:0045944">
    <property type="term" value="P:positive regulation of transcription by RNA polymerase II"/>
    <property type="evidence" value="ECO:0007669"/>
    <property type="project" value="UniProtKB-ARBA"/>
</dbReference>
<evidence type="ECO:0000256" key="51">
    <source>
        <dbReference type="ARBA" id="ARBA00070660"/>
    </source>
</evidence>
<evidence type="ECO:0000313" key="62">
    <source>
        <dbReference type="Proteomes" id="UP000606274"/>
    </source>
</evidence>
<keyword evidence="32" id="KW-0811">Translocation</keyword>
<dbReference type="Pfam" id="PF26143">
    <property type="entry name" value="ATRX_C"/>
    <property type="match status" value="1"/>
</dbReference>
<dbReference type="GO" id="GO:0016787">
    <property type="term" value="F:hydrolase activity"/>
    <property type="evidence" value="ECO:0007669"/>
    <property type="project" value="UniProtKB-KW"/>
</dbReference>
<dbReference type="GO" id="GO:0016604">
    <property type="term" value="C:nuclear body"/>
    <property type="evidence" value="ECO:0007669"/>
    <property type="project" value="UniProtKB-ARBA"/>
</dbReference>
<dbReference type="Pfam" id="PF00176">
    <property type="entry name" value="SNF2-rel_dom"/>
    <property type="match status" value="1"/>
</dbReference>
<dbReference type="SUPFAM" id="SSF81324">
    <property type="entry name" value="Voltage-gated potassium channels"/>
    <property type="match status" value="1"/>
</dbReference>
<feature type="transmembrane region" description="Helical" evidence="56">
    <location>
        <begin position="283"/>
        <end position="301"/>
    </location>
</feature>
<evidence type="ECO:0000313" key="61">
    <source>
        <dbReference type="EMBL" id="KAF7707113.1"/>
    </source>
</evidence>
<evidence type="ECO:0000256" key="25">
    <source>
        <dbReference type="ARBA" id="ARBA00022833"/>
    </source>
</evidence>
<dbReference type="Gene3D" id="1.20.5.300">
    <property type="match status" value="1"/>
</dbReference>
<evidence type="ECO:0000256" key="48">
    <source>
        <dbReference type="ARBA" id="ARBA00043074"/>
    </source>
</evidence>
<comment type="caution">
    <text evidence="61">The sequence shown here is derived from an EMBL/GenBank/DDBJ whole genome shotgun (WGS) entry which is preliminary data.</text>
</comment>
<dbReference type="Pfam" id="PF00027">
    <property type="entry name" value="cNMP_binding"/>
    <property type="match status" value="1"/>
</dbReference>
<feature type="region of interest" description="Disordered" evidence="55">
    <location>
        <begin position="1432"/>
        <end position="1462"/>
    </location>
</feature>
<keyword evidence="26" id="KW-0067">ATP-binding</keyword>
<keyword evidence="11" id="KW-0963">Cytoplasm</keyword>
<feature type="compositionally biased region" description="Basic and acidic residues" evidence="55">
    <location>
        <begin position="2048"/>
        <end position="2065"/>
    </location>
</feature>
<evidence type="ECO:0000256" key="41">
    <source>
        <dbReference type="ARBA" id="ARBA00023204"/>
    </source>
</evidence>
<dbReference type="GO" id="GO:0031490">
    <property type="term" value="F:chromatin DNA binding"/>
    <property type="evidence" value="ECO:0007669"/>
    <property type="project" value="TreeGrafter"/>
</dbReference>
<comment type="function">
    <text evidence="50">Essential component of the nuclear pore complex. The N-terminal is probably involved in nucleocytoplasmic transport. The C-terminal is involved in protein-protein interaction probably via coiled-coil formation, promotes its association with centrosomes and may function in anchorage of p62 to the pore complex. Plays a role in mitotic cell cycle progression by regulating centrosome segregation, centriole maturation and spindle orientation. It might be involved in protein recruitment to the centrosome after nuclear breakdown.</text>
</comment>
<evidence type="ECO:0000256" key="38">
    <source>
        <dbReference type="ARBA" id="ARBA00023149"/>
    </source>
</evidence>
<keyword evidence="22" id="KW-0378">Hydrolase</keyword>
<organism evidence="61 62">
    <name type="scientific">Silurus meridionalis</name>
    <name type="common">Southern catfish</name>
    <name type="synonym">Silurus soldatovi meridionalis</name>
    <dbReference type="NCBI Taxonomy" id="175797"/>
    <lineage>
        <taxon>Eukaryota</taxon>
        <taxon>Metazoa</taxon>
        <taxon>Chordata</taxon>
        <taxon>Craniata</taxon>
        <taxon>Vertebrata</taxon>
        <taxon>Euteleostomi</taxon>
        <taxon>Actinopterygii</taxon>
        <taxon>Neopterygii</taxon>
        <taxon>Teleostei</taxon>
        <taxon>Ostariophysi</taxon>
        <taxon>Siluriformes</taxon>
        <taxon>Siluridae</taxon>
        <taxon>Silurus</taxon>
    </lineage>
</organism>
<evidence type="ECO:0000256" key="43">
    <source>
        <dbReference type="ARBA" id="ARBA00023242"/>
    </source>
</evidence>
<keyword evidence="42" id="KW-0206">Cytoskeleton</keyword>
<feature type="compositionally biased region" description="Acidic residues" evidence="55">
    <location>
        <begin position="2091"/>
        <end position="2111"/>
    </location>
</feature>
<evidence type="ECO:0000256" key="31">
    <source>
        <dbReference type="ARBA" id="ARBA00022990"/>
    </source>
</evidence>
<comment type="similarity">
    <text evidence="7">Belongs to the SNF2/RAD54 helicase family.</text>
</comment>
<keyword evidence="14" id="KW-0116">cAMP-binding</keyword>
<evidence type="ECO:0000256" key="20">
    <source>
        <dbReference type="ARBA" id="ARBA00022763"/>
    </source>
</evidence>
<name>A0A8T0BLP3_SILME</name>
<dbReference type="GO" id="GO:0003678">
    <property type="term" value="F:DNA helicase activity"/>
    <property type="evidence" value="ECO:0007669"/>
    <property type="project" value="UniProtKB-EC"/>
</dbReference>
<dbReference type="CDD" id="cd18793">
    <property type="entry name" value="SF2_C_SNF"/>
    <property type="match status" value="1"/>
</dbReference>
<dbReference type="InterPro" id="IPR041430">
    <property type="entry name" value="ADD_ATRX"/>
</dbReference>
<evidence type="ECO:0000256" key="49">
    <source>
        <dbReference type="ARBA" id="ARBA00047995"/>
    </source>
</evidence>
<keyword evidence="13" id="KW-0597">Phosphoprotein</keyword>
<dbReference type="GO" id="GO:0030553">
    <property type="term" value="F:cGMP binding"/>
    <property type="evidence" value="ECO:0007669"/>
    <property type="project" value="UniProtKB-ARBA"/>
</dbReference>
<feature type="compositionally biased region" description="Basic and acidic residues" evidence="55">
    <location>
        <begin position="2267"/>
        <end position="2283"/>
    </location>
</feature>
<evidence type="ECO:0000259" key="59">
    <source>
        <dbReference type="PROSITE" id="PS51194"/>
    </source>
</evidence>
<evidence type="ECO:0000256" key="44">
    <source>
        <dbReference type="ARBA" id="ARBA00023286"/>
    </source>
</evidence>
<dbReference type="FunFam" id="1.10.287.70:FF:000030">
    <property type="entry name" value="Cyclic nucleotide-gated channel alpha 3"/>
    <property type="match status" value="1"/>
</dbReference>
<sequence length="3411" mass="378750">MTGQVLEESADLKSHRLSVKTSMEDDSERADSTLSRGHSICDDTSSELQRMATLEPCGPNSQNSFRGRGALSRLVSMVVTLREWAHKSLQEEQERPDSFLERFRGPELRITHSRISTNQPDPQDAGAKTKKKVDVFIIAPADDMYYHWLFIIATAVLYNWCLLVARACFDELQTNNYILWLVLDYLSDLVYILDTCVRLRTGFLEQGLLVKDLKKLREHYMNTLQFKLDILSILPTDLAYIATGIHVPELRFNRLMRFSRMFEFFDRTETRTSCPNTFRISNLVLYILVIIHWNACIYFAISKSLGFGSDQWVYPNISHPEFGTLTRGYIYCLYWSTLTLTTIGEMPAPERDEEYVFVIFDFLVGVLIFATIVGNVGAMISNMNATRAEFQARIDAIKQYMKFRKVSKELEARVIKWFDYLWTNKKTIDEQEVLKNLPNKLRAEIAINVHLETLKKVRIFQDCEAGLLVELVLKLRPQVFSPGDYVCRKGDIGKEMYIIKEGRLAVVADDGVTQFALLTSGSCFGEISILNIKGSKMGNRRTANIRSIGYSDLFCLSKGDLMEAVMEYPDAKNVLEERGREILRKEGLLEELGLGGLTSEQIEEKVEQLEASLDTLQTRFARLLAEYTTTQQRLKQRLTAVECKLQCSGSGYLSDGIESPTDGDGTHSEPTRGYDVCFPRFARIGNGNAFHLSVKGYCEWKACRSASDNLAVGAGGFSFGAVPQQQPQAPATTSQIAGLLAQTTTSTGAPQGGFSFGAAAQSSTPGGGFSFGGAPKLSLGLTPASQPASTAATLGGLLNSSNSSSGTGFTFGGLATQTAASTQQPTGGFSFPGAKVQAPAATTAQSTPSFSLGGQSTGLTLGSAVATLASSTGINFGIKPAATPTPASTAAASAQALQVAQASQALQVAQASQALQVAQASQALQVAQASQALQVAQASQAAQAAQASQALQAAQAAQASQALQAAQAAQALQAAQASQAFQATQASQAVQASQAAPVSSLFAIAVPPTSAPSFSLGGLISTAAPAASSATASTGLMLKPLGAANTTGTTAAAVSSAATTSFSLGLKPAVSAAPPISTVVSTAAVIASAAPVMSYAQLESLINKWSSELEDQERHFLQQATQVNAWDRMLVENGEKITSLHKDMEKVKLDQRRLDQELDFILSQQKELEDLLIPLEESVKEQSGTIYMQNADEERERTYKLAENVDAQLKRMSQDLKEIIEHLNTSNGLADTSDPLQQICKILNAHMDSLQWVEQNSVLLQRRVEEVSKLCESRSKEQEKSFRLSFHQNEQNIALHGDAKIFCGSRSKEMSNENGRSTKLSALVTKLHEFLDHSSEEETAASEVNEISSGKMASSDSNINEEIMEKPGCSTEVPKATPRSKRKPAVVTKHTAVNEPASADECELNSAADNTQDATVEMEEIPEDVVIVKPEPVNNEGKDEFKGPEFRNKGGSKVKEESQRRRPDEHLEEIRCSRVNCTACGQQVNHFQRDSVYQHPILKVLLCKSCFKYYMSDDISKDEDGMDEQCRWCAEGGNLMCCDYCSNAFCKTCILRNLGRKELSGIMNDDDKWRCFVCHPEPLQDLVAACEKVLRNLECMKKPKADHDKPKRDSMKHKQSKVKNTALNGRDVNSEGSGTLTFSYKTLKVPKELVKKTKKLIETTNGLNNTFVQFIQQEPIYLGDNVVRHRHLKAFRSVLADLKEVHVSLEEALDQEFRDLEVQNGEGNELVDNRNTANALPIAETVDQSKDDDNDKVVLDDATDEVPAASEDYMDEENEVPADVEMIEEAVPSADIPEDRVQENEANVVKSQADCEDGEAEEASLDKDIVSIPPSVPEELFEMVESLSDCVKQEGEKDSLDSTDSTSSKTSLSDQKSTESGKKSAKVSKKLVVKLTPIPLKITIKKDESKKEPKEKDGALSPDESRRSPRMKTTPLRKSSEGRSKGRSDKAKENDEDCSTSQVPVSVCPSDSDSDEVPEVLRQVEGMGSGSDEPEAEPNGKAAGNKEKVKKSAGQASEKSVKRKLITSSSDTDENAKSSKAKKQAAKKKKGRESDSSNHDSDLEKEIKSLSKLSTTKRSSKRGKKQASETKEKEKDDEESEEEEEEEESKEEDSESKEADEDKKEKSKKVKGKNKKEKEEHKEEHKEEKEEHKKEGKKGRKRSFERKRRSQKGKESAAKDSSSSDEEEEQAADSGEDSGDQQKIKPILESVLPHMDAFHQSSGDEAQVKEEPSQVVDDDDDPENRIAKKMLLAQIKANYSSGDDSSSEDEDLKKDKEEKSSTKDKNDGSSGGEEEEEEDSDSGSEVDVKKAGRRHKLLRKKLTLSEADSDNDKPSKSNKEAKRRGRRKVSSDDSADSDFKRSGSGSGSESALSEAVSEDDEDSKSTKRKTRSSKKAEKDGERSYQKEKKKKRRRIKVQDDSSSNKSAEEGDDSGEEGDDKGTPKGRKKIRKILKDDKLRSETQNALKEEEERRKRIAEKERLREKLRETIVVEESSQINCPITTKLVLDEDEETKEPLVQVHRNMVTKLKPHQVDGVQFIWDCCCESVRKTLKSSGSGCILAHCMGLGKTLQVVTFLHTVLLCEKLDFSTALVVCPLNTVLNWLNEFEKWQEGLQDEESLEVTELATVKRPQERAYALQRWHEEGGIMIIGYEMYRNLTQGRNIKSKKLKETFQKTLVNPGPDFVICDEGHVLKNEASAVSKAMNSIKTRRRVILTGTPLQNNLIEYHCMVNFIKENLLGSVKEFRNRFINPIQNGQCADSTMVDVRIMKKRAHILYEMLAGCVQRRDYTALTKFLPPKHEYVLAVRMMPMQCKLYRYYLEHFTGVGSALEGDEAAQDKAFPGFPDAQQNLDTSLGYFDEDSMDEFIASETEESSMSLTSEDEKPKRKKKRGKGKGESSDKSDSDDVEVIKEWNTSSRGGNPEGRNRAEPVEEVRPSNSGPGSPSPDWYKEFVSEPDSEILEHSGKMVLLFEILRMAEDVEDKVLVFSQSLISLDLIEDFLELAGRAKEEGKTSPYKGEGKWFRNIDYYRLDGSTNALTRKKWAEEFNDINNVRGRLFLISTRAGSLGINLVAANRVIIFDASWNPSYDIQSIFRVYRFGQTKTVYVYRFLAQGTMEEKIYDRQVAKQSLSFRVVDQQQIERHFTMNELTELYSFEPDQLDDPSEKKSKRSTPMLPKDPVLAELLHNFKDQIVGYHEHDSLLDHKEEEALSEEERKAAWAEYEAEKKGLSMRFNQPAYSSVGIGGTSNYFPFNVAALASMSNQQLEDLINQGRQKVLEATNVLKSMPQESLEDIVGQVWKENPNLSEAQVQGMALARQAAIDMELKHREAVYRDILNKQQTLMMYVQKVIANRKVQEQQLAIARQGILMNQLAIQNGITGGMSQMDLLGLYQQLGALQGLPTPQIGKNPGPSKGL</sequence>
<dbReference type="Gene3D" id="1.20.5.170">
    <property type="match status" value="1"/>
</dbReference>
<dbReference type="Gene3D" id="1.10.287.70">
    <property type="match status" value="1"/>
</dbReference>
<evidence type="ECO:0000256" key="21">
    <source>
        <dbReference type="ARBA" id="ARBA00022771"/>
    </source>
</evidence>
<evidence type="ECO:0000256" key="10">
    <source>
        <dbReference type="ARBA" id="ARBA00022454"/>
    </source>
</evidence>
<keyword evidence="37 56" id="KW-0472">Membrane</keyword>
<dbReference type="GO" id="GO:0006281">
    <property type="term" value="P:DNA repair"/>
    <property type="evidence" value="ECO:0007669"/>
    <property type="project" value="UniProtKB-KW"/>
</dbReference>
<feature type="compositionally biased region" description="Low complexity" evidence="55">
    <location>
        <begin position="1957"/>
        <end position="1967"/>
    </location>
</feature>
<evidence type="ECO:0000256" key="2">
    <source>
        <dbReference type="ARBA" id="ARBA00004300"/>
    </source>
</evidence>
<dbReference type="EC" id="3.6.4.12" evidence="8"/>
<dbReference type="Pfam" id="PF16526">
    <property type="entry name" value="CLZ"/>
    <property type="match status" value="1"/>
</dbReference>
<feature type="compositionally biased region" description="Basic and acidic residues" evidence="55">
    <location>
        <begin position="1599"/>
        <end position="1609"/>
    </location>
</feature>
<dbReference type="FunFam" id="3.40.50.10810:FF:000011">
    <property type="entry name" value="Transcriptional regulator ATRX homolog"/>
    <property type="match status" value="1"/>
</dbReference>
<dbReference type="PANTHER" id="PTHR46357:SF1">
    <property type="entry name" value="TRANSCRIPTIONAL REGULATOR ATRX"/>
    <property type="match status" value="1"/>
</dbReference>
<dbReference type="EMBL" id="JABFDY010000005">
    <property type="protein sequence ID" value="KAF7707113.1"/>
    <property type="molecule type" value="Genomic_DNA"/>
</dbReference>
<evidence type="ECO:0000256" key="16">
    <source>
        <dbReference type="ARBA" id="ARBA00022692"/>
    </source>
</evidence>
<evidence type="ECO:0000256" key="42">
    <source>
        <dbReference type="ARBA" id="ARBA00023212"/>
    </source>
</evidence>
<dbReference type="SUPFAM" id="SSF52540">
    <property type="entry name" value="P-loop containing nucleoside triphosphate hydrolases"/>
    <property type="match status" value="2"/>
</dbReference>
<dbReference type="PROSITE" id="PS51192">
    <property type="entry name" value="HELICASE_ATP_BIND_1"/>
    <property type="match status" value="1"/>
</dbReference>
<dbReference type="Pfam" id="PF05064">
    <property type="entry name" value="Nsp1_C"/>
    <property type="match status" value="1"/>
</dbReference>
<feature type="region of interest" description="Disordered" evidence="55">
    <location>
        <begin position="1789"/>
        <end position="1810"/>
    </location>
</feature>
<dbReference type="SUPFAM" id="SSF51206">
    <property type="entry name" value="cAMP-binding domain-like"/>
    <property type="match status" value="1"/>
</dbReference>
<dbReference type="FunFam" id="1.10.287.630:FF:000001">
    <property type="entry name" value="Cyclic nucleotide-gated channel alpha 3"/>
    <property type="match status" value="1"/>
</dbReference>
<comment type="similarity">
    <text evidence="6">Belongs to the nucleoporin NSP1/NUP62 family.</text>
</comment>
<accession>A0A8T0BLP3</accession>
<keyword evidence="45" id="KW-0407">Ion channel</keyword>
<evidence type="ECO:0000256" key="36">
    <source>
        <dbReference type="ARBA" id="ARBA00023132"/>
    </source>
</evidence>
<dbReference type="InterPro" id="IPR025766">
    <property type="entry name" value="ADD"/>
</dbReference>
<evidence type="ECO:0000256" key="55">
    <source>
        <dbReference type="SAM" id="MobiDB-lite"/>
    </source>
</evidence>
<evidence type="ECO:0000256" key="53">
    <source>
        <dbReference type="ARBA" id="ARBA00081791"/>
    </source>
</evidence>
<protein>
    <recommendedName>
        <fullName evidence="51">Nuclear pore glycoprotein p62</fullName>
        <ecNumber evidence="8">3.6.4.12</ecNumber>
    </recommendedName>
    <alternativeName>
        <fullName evidence="52">62 kDa nucleoporin</fullName>
    </alternativeName>
    <alternativeName>
        <fullName evidence="47">ATP-dependent helicase ATRX</fullName>
    </alternativeName>
    <alternativeName>
        <fullName evidence="53">Nucleoporin Nup62</fullName>
    </alternativeName>
    <alternativeName>
        <fullName evidence="48">X-linked nuclear protein</fullName>
    </alternativeName>
</protein>
<keyword evidence="9" id="KW-0813">Transport</keyword>
<dbReference type="Gene3D" id="1.10.287.630">
    <property type="entry name" value="Helix hairpin bin"/>
    <property type="match status" value="1"/>
</dbReference>
<dbReference type="InterPro" id="IPR018488">
    <property type="entry name" value="cNMP-bd_CS"/>
</dbReference>
<evidence type="ECO:0000256" key="39">
    <source>
        <dbReference type="ARBA" id="ARBA00023157"/>
    </source>
</evidence>
<dbReference type="GO" id="GO:0031965">
    <property type="term" value="C:nuclear membrane"/>
    <property type="evidence" value="ECO:0007669"/>
    <property type="project" value="UniProtKB-ARBA"/>
</dbReference>
<evidence type="ECO:0000256" key="23">
    <source>
        <dbReference type="ARBA" id="ARBA00022806"/>
    </source>
</evidence>
<keyword evidence="27" id="KW-0832">Ubl conjugation</keyword>
<evidence type="ECO:0000256" key="24">
    <source>
        <dbReference type="ARBA" id="ARBA00022816"/>
    </source>
</evidence>
<feature type="compositionally biased region" description="Basic residues" evidence="55">
    <location>
        <begin position="1879"/>
        <end position="1888"/>
    </location>
</feature>
<dbReference type="SUPFAM" id="SSF57903">
    <property type="entry name" value="FYVE/PHD zinc finger"/>
    <property type="match status" value="1"/>
</dbReference>
<keyword evidence="18" id="KW-0677">Repeat</keyword>
<dbReference type="Pfam" id="PF00271">
    <property type="entry name" value="Helicase_C"/>
    <property type="match status" value="1"/>
</dbReference>
<keyword evidence="43" id="KW-0539">Nucleus</keyword>
<dbReference type="InterPro" id="IPR027417">
    <property type="entry name" value="P-loop_NTPase"/>
</dbReference>
<keyword evidence="30 56" id="KW-1133">Transmembrane helix</keyword>
<comment type="catalytic activity">
    <reaction evidence="49">
        <text>ATP + H2O = ADP + phosphate + H(+)</text>
        <dbReference type="Rhea" id="RHEA:13065"/>
        <dbReference type="ChEBI" id="CHEBI:15377"/>
        <dbReference type="ChEBI" id="CHEBI:15378"/>
        <dbReference type="ChEBI" id="CHEBI:30616"/>
        <dbReference type="ChEBI" id="CHEBI:43474"/>
        <dbReference type="ChEBI" id="CHEBI:456216"/>
        <dbReference type="EC" id="3.6.4.12"/>
    </reaction>
</comment>
<dbReference type="CDD" id="cd11726">
    <property type="entry name" value="ADDz_ATRX"/>
    <property type="match status" value="1"/>
</dbReference>
<keyword evidence="40" id="KW-0325">Glycoprotein</keyword>
<feature type="coiled-coil region" evidence="54">
    <location>
        <begin position="599"/>
        <end position="626"/>
    </location>
</feature>
<feature type="domain" description="Helicase C-terminal" evidence="59">
    <location>
        <begin position="2968"/>
        <end position="3146"/>
    </location>
</feature>
<dbReference type="Pfam" id="PF17981">
    <property type="entry name" value="ADD_ATRX"/>
    <property type="match status" value="1"/>
</dbReference>
<dbReference type="GO" id="GO:0005524">
    <property type="term" value="F:ATP binding"/>
    <property type="evidence" value="ECO:0007669"/>
    <property type="project" value="UniProtKB-KW"/>
</dbReference>
<feature type="domain" description="PHD-type" evidence="60">
    <location>
        <begin position="1465"/>
        <end position="1602"/>
    </location>
</feature>
<evidence type="ECO:0000256" key="12">
    <source>
        <dbReference type="ARBA" id="ARBA00022499"/>
    </source>
</evidence>
<feature type="compositionally biased region" description="Acidic residues" evidence="55">
    <location>
        <begin position="2425"/>
        <end position="2434"/>
    </location>
</feature>
<feature type="compositionally biased region" description="Basic and acidic residues" evidence="55">
    <location>
        <begin position="2132"/>
        <end position="2150"/>
    </location>
</feature>
<feature type="transmembrane region" description="Helical" evidence="56">
    <location>
        <begin position="328"/>
        <end position="348"/>
    </location>
</feature>
<keyword evidence="10" id="KW-0158">Chromosome</keyword>
<dbReference type="Proteomes" id="UP000606274">
    <property type="component" value="Unassembled WGS sequence"/>
</dbReference>
<keyword evidence="21" id="KW-0863">Zinc-finger</keyword>
<dbReference type="FunFam" id="3.40.50.300:FF:000377">
    <property type="entry name" value="transcriptional regulator ATRX isoform X1"/>
    <property type="match status" value="1"/>
</dbReference>
<feature type="compositionally biased region" description="Basic and acidic residues" evidence="55">
    <location>
        <begin position="2326"/>
        <end position="2336"/>
    </location>
</feature>
<keyword evidence="28" id="KW-0779">Telomere</keyword>
<feature type="compositionally biased region" description="Acidic residues" evidence="55">
    <location>
        <begin position="2288"/>
        <end position="2300"/>
    </location>
</feature>
<keyword evidence="25" id="KW-0862">Zinc</keyword>
<keyword evidence="46" id="KW-0844">Vision</keyword>
<dbReference type="CDD" id="cd18068">
    <property type="entry name" value="DEXHc_ATRX"/>
    <property type="match status" value="1"/>
</dbReference>
<dbReference type="InterPro" id="IPR049730">
    <property type="entry name" value="SNF2/RAD54-like_C"/>
</dbReference>
<feature type="compositionally biased region" description="Basic and acidic residues" evidence="55">
    <location>
        <begin position="2890"/>
        <end position="2907"/>
    </location>
</feature>
<evidence type="ECO:0000256" key="15">
    <source>
        <dbReference type="ARBA" id="ARBA00022606"/>
    </source>
</evidence>
<feature type="compositionally biased region" description="Basic residues" evidence="55">
    <location>
        <begin position="2122"/>
        <end position="2131"/>
    </location>
</feature>
<dbReference type="Gene3D" id="2.60.120.10">
    <property type="entry name" value="Jelly Rolls"/>
    <property type="match status" value="1"/>
</dbReference>
<feature type="region of interest" description="Disordered" evidence="55">
    <location>
        <begin position="2865"/>
        <end position="2945"/>
    </location>
</feature>
<feature type="transmembrane region" description="Helical" evidence="56">
    <location>
        <begin position="145"/>
        <end position="165"/>
    </location>
</feature>
<evidence type="ECO:0000256" key="17">
    <source>
        <dbReference type="ARBA" id="ARBA00022723"/>
    </source>
</evidence>
<evidence type="ECO:0000256" key="11">
    <source>
        <dbReference type="ARBA" id="ARBA00022490"/>
    </source>
</evidence>
<feature type="compositionally biased region" description="Basic residues" evidence="55">
    <location>
        <begin position="2151"/>
        <end position="2167"/>
    </location>
</feature>
<dbReference type="InterPro" id="IPR038718">
    <property type="entry name" value="SNF2-like_sf"/>
</dbReference>
<keyword evidence="31" id="KW-0007">Acetylation</keyword>
<evidence type="ECO:0000256" key="35">
    <source>
        <dbReference type="ARBA" id="ARBA00023125"/>
    </source>
</evidence>
<dbReference type="FunFam" id="1.20.5.300:FF:000002">
    <property type="entry name" value="Cyclic nucleotide-gated channel alpha 3"/>
    <property type="match status" value="1"/>
</dbReference>
<feature type="compositionally biased region" description="Basic residues" evidence="55">
    <location>
        <begin position="2035"/>
        <end position="2047"/>
    </location>
</feature>
<feature type="domain" description="Cyclic nucleotide-binding" evidence="57">
    <location>
        <begin position="459"/>
        <end position="566"/>
    </location>
</feature>
<dbReference type="PROSITE" id="PS00889">
    <property type="entry name" value="CNMP_BINDING_2"/>
    <property type="match status" value="1"/>
</dbReference>
<feature type="transmembrane region" description="Helical" evidence="56">
    <location>
        <begin position="355"/>
        <end position="380"/>
    </location>
</feature>
<dbReference type="InterPro" id="IPR032406">
    <property type="entry name" value="CLZ_dom"/>
</dbReference>
<keyword evidence="16 56" id="KW-0812">Transmembrane</keyword>
<evidence type="ECO:0000256" key="4">
    <source>
        <dbReference type="ARBA" id="ARBA00004574"/>
    </source>
</evidence>
<evidence type="ECO:0000256" key="52">
    <source>
        <dbReference type="ARBA" id="ARBA00077062"/>
    </source>
</evidence>
<evidence type="ECO:0000256" key="14">
    <source>
        <dbReference type="ARBA" id="ARBA00022566"/>
    </source>
</evidence>
<feature type="region of interest" description="Disordered" evidence="55">
    <location>
        <begin position="1334"/>
        <end position="1406"/>
    </location>
</feature>
<feature type="compositionally biased region" description="Basic and acidic residues" evidence="55">
    <location>
        <begin position="1934"/>
        <end position="1949"/>
    </location>
</feature>
<feature type="region of interest" description="Disordered" evidence="55">
    <location>
        <begin position="1"/>
        <end position="41"/>
    </location>
</feature>
<feature type="compositionally biased region" description="Basic and acidic residues" evidence="55">
    <location>
        <begin position="1847"/>
        <end position="1856"/>
    </location>
</feature>
<reference evidence="61" key="1">
    <citation type="submission" date="2020-08" db="EMBL/GenBank/DDBJ databases">
        <title>Chromosome-level assembly of Southern catfish (Silurus meridionalis) provides insights into visual adaptation to the nocturnal and benthic lifestyles.</title>
        <authorList>
            <person name="Zhang Y."/>
            <person name="Wang D."/>
            <person name="Peng Z."/>
        </authorList>
    </citation>
    <scope>NUCLEOTIDE SEQUENCE</scope>
    <source>
        <strain evidence="61">SWU-2019-XX</strain>
        <tissue evidence="61">Muscle</tissue>
    </source>
</reference>
<evidence type="ECO:0000256" key="13">
    <source>
        <dbReference type="ARBA" id="ARBA00022553"/>
    </source>
</evidence>
<dbReference type="PROSITE" id="PS51533">
    <property type="entry name" value="ADD"/>
    <property type="match status" value="1"/>
</dbReference>
<evidence type="ECO:0000259" key="60">
    <source>
        <dbReference type="PROSITE" id="PS51533"/>
    </source>
</evidence>
<dbReference type="GO" id="GO:0005216">
    <property type="term" value="F:monoatomic ion channel activity"/>
    <property type="evidence" value="ECO:0007669"/>
    <property type="project" value="InterPro"/>
</dbReference>
<keyword evidence="12" id="KW-1017">Isopeptide bond</keyword>
<dbReference type="FunFam" id="1.20.5.170:FF:000045">
    <property type="entry name" value="nuclear pore glycoprotein p62"/>
    <property type="match status" value="1"/>
</dbReference>
<dbReference type="InterPro" id="IPR014001">
    <property type="entry name" value="Helicase_ATP-bd"/>
</dbReference>
<keyword evidence="23" id="KW-0347">Helicase</keyword>
<keyword evidence="19" id="KW-0547">Nucleotide-binding</keyword>
<evidence type="ECO:0000256" key="19">
    <source>
        <dbReference type="ARBA" id="ARBA00022741"/>
    </source>
</evidence>
<dbReference type="GO" id="GO:0015031">
    <property type="term" value="P:protein transport"/>
    <property type="evidence" value="ECO:0007669"/>
    <property type="project" value="UniProtKB-KW"/>
</dbReference>
<evidence type="ECO:0000256" key="50">
    <source>
        <dbReference type="ARBA" id="ARBA00056849"/>
    </source>
</evidence>
<dbReference type="SMART" id="SM00100">
    <property type="entry name" value="cNMP"/>
    <property type="match status" value="1"/>
</dbReference>
<evidence type="ECO:0000256" key="1">
    <source>
        <dbReference type="ARBA" id="ARBA00004141"/>
    </source>
</evidence>
<dbReference type="Gene3D" id="3.40.50.300">
    <property type="entry name" value="P-loop containing nucleotide triphosphate hydrolases"/>
    <property type="match status" value="1"/>
</dbReference>
<dbReference type="Gene3D" id="3.30.40.10">
    <property type="entry name" value="Zinc/RING finger domain, C3HC4 (zinc finger)"/>
    <property type="match status" value="1"/>
</dbReference>
<keyword evidence="62" id="KW-1185">Reference proteome</keyword>
<keyword evidence="24" id="KW-0509">mRNA transport</keyword>
<dbReference type="GO" id="GO:0005721">
    <property type="term" value="C:pericentric heterochromatin"/>
    <property type="evidence" value="ECO:0007669"/>
    <property type="project" value="TreeGrafter"/>
</dbReference>
<evidence type="ECO:0000256" key="29">
    <source>
        <dbReference type="ARBA" id="ARBA00022927"/>
    </source>
</evidence>
<evidence type="ECO:0000256" key="32">
    <source>
        <dbReference type="ARBA" id="ARBA00023010"/>
    </source>
</evidence>
<feature type="compositionally biased region" description="Polar residues" evidence="55">
    <location>
        <begin position="1345"/>
        <end position="1360"/>
    </location>
</feature>
<dbReference type="InterPro" id="IPR007758">
    <property type="entry name" value="Nucleoporin_NSP1_C"/>
</dbReference>
<dbReference type="GO" id="GO:0140719">
    <property type="term" value="P:constitutive heterochromatin formation"/>
    <property type="evidence" value="ECO:0007669"/>
    <property type="project" value="UniProtKB-ARBA"/>
</dbReference>
<dbReference type="GO" id="GO:0005813">
    <property type="term" value="C:centrosome"/>
    <property type="evidence" value="ECO:0007669"/>
    <property type="project" value="UniProtKB-SubCell"/>
</dbReference>
<keyword evidence="15" id="KW-0716">Sensory transduction</keyword>
<keyword evidence="44" id="KW-1071">Ligand-gated ion channel</keyword>
<feature type="region of interest" description="Disordered" evidence="55">
    <location>
        <begin position="1843"/>
        <end position="2452"/>
    </location>
</feature>
<evidence type="ECO:0000256" key="45">
    <source>
        <dbReference type="ARBA" id="ARBA00023303"/>
    </source>
</evidence>
<dbReference type="PANTHER" id="PTHR46357">
    <property type="entry name" value="TRANSCRIPTIONAL REGULATOR ATRX"/>
    <property type="match status" value="1"/>
</dbReference>
<dbReference type="FunFam" id="2.60.120.10:FF:000002">
    <property type="entry name" value="Cyclic nucleotide gated channel alpha 1a"/>
    <property type="match status" value="1"/>
</dbReference>
<gene>
    <name evidence="61" type="ORF">HF521_018331</name>
</gene>
<evidence type="ECO:0000256" key="30">
    <source>
        <dbReference type="ARBA" id="ARBA00022989"/>
    </source>
</evidence>
<dbReference type="InterPro" id="IPR011011">
    <property type="entry name" value="Znf_FYVE_PHD"/>
</dbReference>
<feature type="compositionally biased region" description="Basic and acidic residues" evidence="55">
    <location>
        <begin position="2112"/>
        <end position="2121"/>
    </location>
</feature>
<feature type="coiled-coil region" evidence="54">
    <location>
        <begin position="2455"/>
        <end position="2485"/>
    </location>
</feature>
<dbReference type="GO" id="GO:0030552">
    <property type="term" value="F:cAMP binding"/>
    <property type="evidence" value="ECO:0007669"/>
    <property type="project" value="UniProtKB-KW"/>
</dbReference>
<feature type="compositionally biased region" description="Acidic residues" evidence="55">
    <location>
        <begin position="2179"/>
        <end position="2195"/>
    </location>
</feature>
<dbReference type="GO" id="GO:0051028">
    <property type="term" value="P:mRNA transport"/>
    <property type="evidence" value="ECO:0007669"/>
    <property type="project" value="UniProtKB-KW"/>
</dbReference>
<dbReference type="InterPro" id="IPR001650">
    <property type="entry name" value="Helicase_C-like"/>
</dbReference>
<dbReference type="GO" id="GO:0007601">
    <property type="term" value="P:visual perception"/>
    <property type="evidence" value="ECO:0007669"/>
    <property type="project" value="UniProtKB-KW"/>
</dbReference>
<dbReference type="GO" id="GO:0005643">
    <property type="term" value="C:nuclear pore"/>
    <property type="evidence" value="ECO:0007669"/>
    <property type="project" value="UniProtKB-SubCell"/>
</dbReference>
<feature type="compositionally biased region" description="Low complexity" evidence="55">
    <location>
        <begin position="2932"/>
        <end position="2942"/>
    </location>
</feature>
<feature type="compositionally biased region" description="Low complexity" evidence="55">
    <location>
        <begin position="1858"/>
        <end position="1871"/>
    </location>
</feature>
<evidence type="ECO:0000256" key="6">
    <source>
        <dbReference type="ARBA" id="ARBA00005911"/>
    </source>
</evidence>
<evidence type="ECO:0000256" key="8">
    <source>
        <dbReference type="ARBA" id="ARBA00012551"/>
    </source>
</evidence>
<evidence type="ECO:0000256" key="33">
    <source>
        <dbReference type="ARBA" id="ARBA00023054"/>
    </source>
</evidence>
<evidence type="ECO:0000256" key="47">
    <source>
        <dbReference type="ARBA" id="ARBA00031106"/>
    </source>
</evidence>
<evidence type="ECO:0000256" key="34">
    <source>
        <dbReference type="ARBA" id="ARBA00023065"/>
    </source>
</evidence>
<dbReference type="InterPro" id="IPR014710">
    <property type="entry name" value="RmlC-like_jellyroll"/>
</dbReference>
<feature type="compositionally biased region" description="Basic and acidic residues" evidence="55">
    <location>
        <begin position="2920"/>
        <end position="2931"/>
    </location>
</feature>
<dbReference type="InterPro" id="IPR052131">
    <property type="entry name" value="ATRX_domain-containing"/>
</dbReference>
<evidence type="ECO:0000256" key="27">
    <source>
        <dbReference type="ARBA" id="ARBA00022843"/>
    </source>
</evidence>
<evidence type="ECO:0000256" key="28">
    <source>
        <dbReference type="ARBA" id="ARBA00022895"/>
    </source>
</evidence>
<dbReference type="FunFam" id="1.20.5.170:FF:000069">
    <property type="entry name" value="cGMP-gated cation channel alpha-1"/>
    <property type="match status" value="1"/>
</dbReference>
<evidence type="ECO:0000256" key="37">
    <source>
        <dbReference type="ARBA" id="ARBA00023136"/>
    </source>
</evidence>
<keyword evidence="17" id="KW-0479">Metal-binding</keyword>
<dbReference type="InterPro" id="IPR018490">
    <property type="entry name" value="cNMP-bd_dom_sf"/>
</dbReference>
<keyword evidence="33 54" id="KW-0175">Coiled coil</keyword>
<dbReference type="SMART" id="SM00487">
    <property type="entry name" value="DEXDc"/>
    <property type="match status" value="1"/>
</dbReference>
<evidence type="ECO:0000256" key="40">
    <source>
        <dbReference type="ARBA" id="ARBA00023180"/>
    </source>
</evidence>
<keyword evidence="41" id="KW-0234">DNA repair</keyword>
<dbReference type="GO" id="GO:0000781">
    <property type="term" value="C:chromosome, telomeric region"/>
    <property type="evidence" value="ECO:0007669"/>
    <property type="project" value="UniProtKB-SubCell"/>
</dbReference>
<dbReference type="InterPro" id="IPR000330">
    <property type="entry name" value="SNF2_N"/>
</dbReference>
<dbReference type="Gene3D" id="3.40.50.10810">
    <property type="entry name" value="Tandem AAA-ATPase domain"/>
    <property type="match status" value="1"/>
</dbReference>
<dbReference type="GO" id="GO:0008270">
    <property type="term" value="F:zinc ion binding"/>
    <property type="evidence" value="ECO:0007669"/>
    <property type="project" value="UniProtKB-KW"/>
</dbReference>
<evidence type="ECO:0000256" key="9">
    <source>
        <dbReference type="ARBA" id="ARBA00022448"/>
    </source>
</evidence>
<keyword evidence="29" id="KW-0653">Protein transport</keyword>
<evidence type="ECO:0000256" key="46">
    <source>
        <dbReference type="ARBA" id="ARBA00023305"/>
    </source>
</evidence>
<dbReference type="PROSITE" id="PS51194">
    <property type="entry name" value="HELICASE_CTER"/>
    <property type="match status" value="1"/>
</dbReference>
<feature type="region of interest" description="Disordered" evidence="55">
    <location>
        <begin position="1599"/>
        <end position="1627"/>
    </location>
</feature>
<dbReference type="InterPro" id="IPR013083">
    <property type="entry name" value="Znf_RING/FYVE/PHD"/>
</dbReference>
<dbReference type="SMART" id="SM00490">
    <property type="entry name" value="HELICc"/>
    <property type="match status" value="1"/>
</dbReference>
<dbReference type="PROSITE" id="PS50042">
    <property type="entry name" value="CNMP_BINDING_3"/>
    <property type="match status" value="1"/>
</dbReference>
<dbReference type="Pfam" id="PF00520">
    <property type="entry name" value="Ion_trans"/>
    <property type="match status" value="1"/>
</dbReference>
<comment type="subcellular location">
    <subcellularLocation>
        <location evidence="4">Chromosome</location>
        <location evidence="4">Telomere</location>
    </subcellularLocation>
    <subcellularLocation>
        <location evidence="2">Cytoplasm</location>
        <location evidence="2">Cytoskeleton</location>
        <location evidence="2">Microtubule organizing center</location>
        <location evidence="2">Centrosome</location>
    </subcellularLocation>
    <subcellularLocation>
        <location evidence="5">Cytoplasm</location>
        <location evidence="5">Cytoskeleton</location>
        <location evidence="5">Spindle pole</location>
    </subcellularLocation>
    <subcellularLocation>
        <location evidence="1">Membrane</location>
        <topology evidence="1">Multi-pass membrane protein</topology>
    </subcellularLocation>
    <subcellularLocation>
        <location evidence="3">Nucleus</location>
        <location evidence="3">Nuclear pore complex</location>
    </subcellularLocation>
</comment>
<evidence type="ECO:0000256" key="7">
    <source>
        <dbReference type="ARBA" id="ARBA00007025"/>
    </source>
</evidence>
<evidence type="ECO:0000256" key="54">
    <source>
        <dbReference type="SAM" id="Coils"/>
    </source>
</evidence>
<dbReference type="CDD" id="cd00038">
    <property type="entry name" value="CAP_ED"/>
    <property type="match status" value="1"/>
</dbReference>
<feature type="domain" description="Helicase ATP-binding" evidence="58">
    <location>
        <begin position="2546"/>
        <end position="2733"/>
    </location>
</feature>
<evidence type="ECO:0000256" key="18">
    <source>
        <dbReference type="ARBA" id="ARBA00022737"/>
    </source>
</evidence>
<evidence type="ECO:0000256" key="56">
    <source>
        <dbReference type="SAM" id="Phobius"/>
    </source>
</evidence>
<proteinExistence type="inferred from homology"/>
<evidence type="ECO:0000256" key="22">
    <source>
        <dbReference type="ARBA" id="ARBA00022801"/>
    </source>
</evidence>
<keyword evidence="39" id="KW-1015">Disulfide bond</keyword>
<feature type="compositionally biased region" description="Basic and acidic residues" evidence="55">
    <location>
        <begin position="2390"/>
        <end position="2402"/>
    </location>
</feature>
<feature type="compositionally biased region" description="Basic and acidic residues" evidence="55">
    <location>
        <begin position="1900"/>
        <end position="1923"/>
    </location>
</feature>
<feature type="compositionally biased region" description="Basic residues" evidence="55">
    <location>
        <begin position="2307"/>
        <end position="2318"/>
    </location>
</feature>
<dbReference type="GO" id="GO:0000922">
    <property type="term" value="C:spindle pole"/>
    <property type="evidence" value="ECO:0007669"/>
    <property type="project" value="UniProtKB-SubCell"/>
</dbReference>
<keyword evidence="34" id="KW-0406">Ion transport</keyword>
<evidence type="ECO:0000256" key="26">
    <source>
        <dbReference type="ARBA" id="ARBA00022840"/>
    </source>
</evidence>
<evidence type="ECO:0000256" key="3">
    <source>
        <dbReference type="ARBA" id="ARBA00004567"/>
    </source>
</evidence>
<feature type="compositionally biased region" description="Polar residues" evidence="55">
    <location>
        <begin position="32"/>
        <end position="41"/>
    </location>
</feature>
<dbReference type="InterPro" id="IPR058901">
    <property type="entry name" value="ATRX_C"/>
</dbReference>
<keyword evidence="35" id="KW-0238">DNA-binding</keyword>
<dbReference type="PROSITE" id="PS00888">
    <property type="entry name" value="CNMP_BINDING_1"/>
    <property type="match status" value="1"/>
</dbReference>
<evidence type="ECO:0000256" key="5">
    <source>
        <dbReference type="ARBA" id="ARBA00004647"/>
    </source>
</evidence>
<feature type="compositionally biased region" description="Basic and acidic residues" evidence="55">
    <location>
        <begin position="1436"/>
        <end position="1462"/>
    </location>
</feature>
<keyword evidence="20" id="KW-0227">DNA damage</keyword>
<keyword evidence="38" id="KW-0114">cAMP</keyword>
<dbReference type="InterPro" id="IPR005821">
    <property type="entry name" value="Ion_trans_dom"/>
</dbReference>
<keyword evidence="36" id="KW-0906">Nuclear pore complex</keyword>
<evidence type="ECO:0000259" key="58">
    <source>
        <dbReference type="PROSITE" id="PS51192"/>
    </source>
</evidence>